<protein>
    <submittedName>
        <fullName evidence="2">Uncharacterized protein</fullName>
    </submittedName>
</protein>
<accession>A0AC34GXY1</accession>
<evidence type="ECO:0000313" key="2">
    <source>
        <dbReference type="WBParaSite" id="ES5_v2.g9856.t1"/>
    </source>
</evidence>
<reference evidence="2" key="1">
    <citation type="submission" date="2022-11" db="UniProtKB">
        <authorList>
            <consortium name="WormBaseParasite"/>
        </authorList>
    </citation>
    <scope>IDENTIFICATION</scope>
</reference>
<organism evidence="1 2">
    <name type="scientific">Panagrolaimus sp. ES5</name>
    <dbReference type="NCBI Taxonomy" id="591445"/>
    <lineage>
        <taxon>Eukaryota</taxon>
        <taxon>Metazoa</taxon>
        <taxon>Ecdysozoa</taxon>
        <taxon>Nematoda</taxon>
        <taxon>Chromadorea</taxon>
        <taxon>Rhabditida</taxon>
        <taxon>Tylenchina</taxon>
        <taxon>Panagrolaimomorpha</taxon>
        <taxon>Panagrolaimoidea</taxon>
        <taxon>Panagrolaimidae</taxon>
        <taxon>Panagrolaimus</taxon>
    </lineage>
</organism>
<name>A0AC34GXY1_9BILA</name>
<proteinExistence type="predicted"/>
<dbReference type="WBParaSite" id="ES5_v2.g9856.t1">
    <property type="protein sequence ID" value="ES5_v2.g9856.t1"/>
    <property type="gene ID" value="ES5_v2.g9856"/>
</dbReference>
<dbReference type="Proteomes" id="UP000887579">
    <property type="component" value="Unplaced"/>
</dbReference>
<evidence type="ECO:0000313" key="1">
    <source>
        <dbReference type="Proteomes" id="UP000887579"/>
    </source>
</evidence>
<sequence length="175" mass="20800">MNLKLKIWIIFQVNFGLLNELTFFGSNVDSLDLRKVTVTYENGTNVEFEKIIQLFPKLEYLNYDPPSHGFAINSKTFKELLKNPQFLKLKGCTFLDTPEDFDLDAFYEYMKKNKDTSIELSFCDELSEAYCNRLQTIVNEIVESETHDYNIPKIFFNGQDEKYRKKLWELYRQHS</sequence>